<dbReference type="Gene3D" id="3.40.50.2000">
    <property type="entry name" value="Glycogen Phosphorylase B"/>
    <property type="match status" value="2"/>
</dbReference>
<keyword evidence="4" id="KW-1185">Reference proteome</keyword>
<dbReference type="PANTHER" id="PTHR48047">
    <property type="entry name" value="GLYCOSYLTRANSFERASE"/>
    <property type="match status" value="1"/>
</dbReference>
<dbReference type="OrthoDB" id="5835829at2759"/>
<dbReference type="EMBL" id="CM017872">
    <property type="protein sequence ID" value="KAG1327465.1"/>
    <property type="molecule type" value="Genomic_DNA"/>
</dbReference>
<keyword evidence="2" id="KW-0808">Transferase</keyword>
<comment type="similarity">
    <text evidence="1">Belongs to the UDP-glycosyltransferase family.</text>
</comment>
<dbReference type="Pfam" id="PF00201">
    <property type="entry name" value="UDPGT"/>
    <property type="match status" value="1"/>
</dbReference>
<dbReference type="SUPFAM" id="SSF53756">
    <property type="entry name" value="UDP-Glycosyltransferase/glycogen phosphorylase"/>
    <property type="match status" value="1"/>
</dbReference>
<evidence type="ECO:0000256" key="1">
    <source>
        <dbReference type="ARBA" id="ARBA00009995"/>
    </source>
</evidence>
<evidence type="ECO:0000256" key="2">
    <source>
        <dbReference type="ARBA" id="ARBA00022679"/>
    </source>
</evidence>
<organism evidence="3 4">
    <name type="scientific">Cocos nucifera</name>
    <name type="common">Coconut palm</name>
    <dbReference type="NCBI Taxonomy" id="13894"/>
    <lineage>
        <taxon>Eukaryota</taxon>
        <taxon>Viridiplantae</taxon>
        <taxon>Streptophyta</taxon>
        <taxon>Embryophyta</taxon>
        <taxon>Tracheophyta</taxon>
        <taxon>Spermatophyta</taxon>
        <taxon>Magnoliopsida</taxon>
        <taxon>Liliopsida</taxon>
        <taxon>Arecaceae</taxon>
        <taxon>Arecoideae</taxon>
        <taxon>Cocoseae</taxon>
        <taxon>Attaleinae</taxon>
        <taxon>Cocos</taxon>
    </lineage>
</organism>
<evidence type="ECO:0000313" key="3">
    <source>
        <dbReference type="EMBL" id="KAG1327465.1"/>
    </source>
</evidence>
<gene>
    <name evidence="3" type="ORF">COCNU_01G013990</name>
</gene>
<dbReference type="GO" id="GO:0035251">
    <property type="term" value="F:UDP-glucosyltransferase activity"/>
    <property type="evidence" value="ECO:0007669"/>
    <property type="project" value="TreeGrafter"/>
</dbReference>
<evidence type="ECO:0000313" key="4">
    <source>
        <dbReference type="Proteomes" id="UP000797356"/>
    </source>
</evidence>
<name>A0A8K0HVT9_COCNU</name>
<dbReference type="FunFam" id="3.40.50.2000:FF:000064">
    <property type="entry name" value="Glycosyltransferase"/>
    <property type="match status" value="1"/>
</dbReference>
<dbReference type="PANTHER" id="PTHR48047:SF8">
    <property type="entry name" value="FLAVONOL 3-O-GLUCOSYLTRANSFERASE UGT89B1"/>
    <property type="match status" value="1"/>
</dbReference>
<sequence>MLPLLDLVHLLSSRFRLVVTIAVTTKNRPFLDPLISRSPAVVPLVLPFPDYPALPPGVENTYGQPPAIFRPLTHALAGLQEPLLRWARCTPHPPSAIISDFFLGWTSDLAVQLGIPRLVFSPSSALVVAVLHVLWRRMPQRSDLDDPDCPISFPEIPNSPVLPWRQVSFFYRTHIVGEPISEFIKDEFLKNIASWGFVFNTFADLQRVYLDYHLTDLGHPRVWAVGPLAPLDGPAERGGGASAAGAGEIMTWLDGCPEGSVLLVAFGSQQVLAPPQAAALARGLERSGARFIWCATGATAVPEGFEGRVAERGLVVRGWAPQVAILGHRAVTAFLTHCGWNSVLEAVTAGVAMLTWPMGADQFWNARLVVEEAGVGVALCDGADAVPDSDELARIVAELLGESGKGVKERAKELSRRALEAVKEGGSSWKDLEGLVAELSKVGV</sequence>
<dbReference type="Proteomes" id="UP000797356">
    <property type="component" value="Chromosome 1"/>
</dbReference>
<dbReference type="AlphaFoldDB" id="A0A8K0HVT9"/>
<comment type="caution">
    <text evidence="3">The sequence shown here is derived from an EMBL/GenBank/DDBJ whole genome shotgun (WGS) entry which is preliminary data.</text>
</comment>
<reference evidence="3" key="1">
    <citation type="journal article" date="2017" name="Gigascience">
        <title>The genome draft of coconut (Cocos nucifera).</title>
        <authorList>
            <person name="Xiao Y."/>
            <person name="Xu P."/>
            <person name="Fan H."/>
            <person name="Baudouin L."/>
            <person name="Xia W."/>
            <person name="Bocs S."/>
            <person name="Xu J."/>
            <person name="Li Q."/>
            <person name="Guo A."/>
            <person name="Zhou L."/>
            <person name="Li J."/>
            <person name="Wu Y."/>
            <person name="Ma Z."/>
            <person name="Armero A."/>
            <person name="Issali A.E."/>
            <person name="Liu N."/>
            <person name="Peng M."/>
            <person name="Yang Y."/>
        </authorList>
    </citation>
    <scope>NUCLEOTIDE SEQUENCE</scope>
    <source>
        <tissue evidence="3">Spear leaf of Hainan Tall coconut</tissue>
    </source>
</reference>
<dbReference type="InterPro" id="IPR002213">
    <property type="entry name" value="UDP_glucos_trans"/>
</dbReference>
<reference evidence="3" key="2">
    <citation type="submission" date="2019-07" db="EMBL/GenBank/DDBJ databases">
        <authorList>
            <person name="Yang Y."/>
            <person name="Bocs S."/>
            <person name="Baudouin L."/>
        </authorList>
    </citation>
    <scope>NUCLEOTIDE SEQUENCE</scope>
    <source>
        <tissue evidence="3">Spear leaf of Hainan Tall coconut</tissue>
    </source>
</reference>
<dbReference type="CDD" id="cd03784">
    <property type="entry name" value="GT1_Gtf-like"/>
    <property type="match status" value="1"/>
</dbReference>
<proteinExistence type="inferred from homology"/>
<protein>
    <submittedName>
        <fullName evidence="3">UDP-glycosyltransferase 89B2</fullName>
    </submittedName>
</protein>
<accession>A0A8K0HVT9</accession>